<evidence type="ECO:0000313" key="2">
    <source>
        <dbReference type="Proteomes" id="UP000412311"/>
    </source>
</evidence>
<dbReference type="AlphaFoldDB" id="A0A5E7VR47"/>
<protein>
    <submittedName>
        <fullName evidence="1">Uncharacterized protein</fullName>
    </submittedName>
</protein>
<reference evidence="1 2" key="1">
    <citation type="submission" date="2019-09" db="EMBL/GenBank/DDBJ databases">
        <authorList>
            <person name="Chandra G."/>
            <person name="Truman W A."/>
        </authorList>
    </citation>
    <scope>NUCLEOTIDE SEQUENCE [LARGE SCALE GENOMIC DNA]</scope>
    <source>
        <strain evidence="1">PS925</strain>
    </source>
</reference>
<proteinExistence type="predicted"/>
<evidence type="ECO:0000313" key="1">
    <source>
        <dbReference type="EMBL" id="VVQ25136.1"/>
    </source>
</evidence>
<organism evidence="1 2">
    <name type="scientific">Pseudomonas fluorescens</name>
    <dbReference type="NCBI Taxonomy" id="294"/>
    <lineage>
        <taxon>Bacteria</taxon>
        <taxon>Pseudomonadati</taxon>
        <taxon>Pseudomonadota</taxon>
        <taxon>Gammaproteobacteria</taxon>
        <taxon>Pseudomonadales</taxon>
        <taxon>Pseudomonadaceae</taxon>
        <taxon>Pseudomonas</taxon>
    </lineage>
</organism>
<dbReference type="Proteomes" id="UP000412311">
    <property type="component" value="Unassembled WGS sequence"/>
</dbReference>
<dbReference type="EMBL" id="CABVJG010000025">
    <property type="protein sequence ID" value="VVQ25136.1"/>
    <property type="molecule type" value="Genomic_DNA"/>
</dbReference>
<accession>A0A5E7VR47</accession>
<name>A0A5E7VR47_PSEFL</name>
<sequence>MLSGSLRVEIENANARQQIRLGQIRMLMPAERAIHQPMAILNIEGKAADEALLFFVRGDEIKAILVFSVKHVAFHMRFEARILVYPHDEAVTQDSHRSIVR</sequence>
<gene>
    <name evidence="1" type="ORF">PS925_05690</name>
</gene>